<dbReference type="InterPro" id="IPR001940">
    <property type="entry name" value="Peptidase_S1C"/>
</dbReference>
<comment type="caution">
    <text evidence="6">The sequence shown here is derived from an EMBL/GenBank/DDBJ whole genome shotgun (WGS) entry which is preliminary data.</text>
</comment>
<evidence type="ECO:0000256" key="3">
    <source>
        <dbReference type="ARBA" id="ARBA00022801"/>
    </source>
</evidence>
<dbReference type="SMART" id="SM00228">
    <property type="entry name" value="PDZ"/>
    <property type="match status" value="1"/>
</dbReference>
<feature type="transmembrane region" description="Helical" evidence="4">
    <location>
        <begin position="28"/>
        <end position="52"/>
    </location>
</feature>
<dbReference type="InterPro" id="IPR009003">
    <property type="entry name" value="Peptidase_S1_PA"/>
</dbReference>
<dbReference type="GO" id="GO:0006508">
    <property type="term" value="P:proteolysis"/>
    <property type="evidence" value="ECO:0007669"/>
    <property type="project" value="UniProtKB-KW"/>
</dbReference>
<proteinExistence type="inferred from homology"/>
<evidence type="ECO:0000313" key="7">
    <source>
        <dbReference type="Proteomes" id="UP000177235"/>
    </source>
</evidence>
<dbReference type="InterPro" id="IPR043504">
    <property type="entry name" value="Peptidase_S1_PA_chymotrypsin"/>
</dbReference>
<dbReference type="EMBL" id="MFFF01000016">
    <property type="protein sequence ID" value="OGE99771.1"/>
    <property type="molecule type" value="Genomic_DNA"/>
</dbReference>
<dbReference type="PRINTS" id="PR00834">
    <property type="entry name" value="PROTEASES2C"/>
</dbReference>
<evidence type="ECO:0000256" key="1">
    <source>
        <dbReference type="ARBA" id="ARBA00010541"/>
    </source>
</evidence>
<keyword evidence="4" id="KW-1133">Transmembrane helix</keyword>
<dbReference type="InterPro" id="IPR051201">
    <property type="entry name" value="Chloro_Bact_Ser_Proteases"/>
</dbReference>
<evidence type="ECO:0000313" key="6">
    <source>
        <dbReference type="EMBL" id="OGE99771.1"/>
    </source>
</evidence>
<keyword evidence="4" id="KW-0812">Transmembrane</keyword>
<dbReference type="Gene3D" id="2.30.42.10">
    <property type="match status" value="1"/>
</dbReference>
<dbReference type="CDD" id="cd06779">
    <property type="entry name" value="cpPDZ_Deg_HtrA-like"/>
    <property type="match status" value="1"/>
</dbReference>
<dbReference type="Proteomes" id="UP000177235">
    <property type="component" value="Unassembled WGS sequence"/>
</dbReference>
<comment type="similarity">
    <text evidence="1">Belongs to the peptidase S1C family.</text>
</comment>
<dbReference type="PROSITE" id="PS50106">
    <property type="entry name" value="PDZ"/>
    <property type="match status" value="1"/>
</dbReference>
<keyword evidence="4" id="KW-0472">Membrane</keyword>
<dbReference type="Pfam" id="PF13365">
    <property type="entry name" value="Trypsin_2"/>
    <property type="match status" value="1"/>
</dbReference>
<feature type="domain" description="PDZ" evidence="5">
    <location>
        <begin position="311"/>
        <end position="392"/>
    </location>
</feature>
<gene>
    <name evidence="6" type="ORF">A3J05_02820</name>
</gene>
<organism evidence="6 7">
    <name type="scientific">Candidatus Doudnabacteria bacterium RIFCSPLOWO2_02_FULL_48_13</name>
    <dbReference type="NCBI Taxonomy" id="1817845"/>
    <lineage>
        <taxon>Bacteria</taxon>
        <taxon>Candidatus Doudnaibacteriota</taxon>
    </lineage>
</organism>
<dbReference type="Pfam" id="PF17820">
    <property type="entry name" value="PDZ_6"/>
    <property type="match status" value="1"/>
</dbReference>
<keyword evidence="3" id="KW-0378">Hydrolase</keyword>
<dbReference type="AlphaFoldDB" id="A0A1F5QC40"/>
<dbReference type="Gene3D" id="2.40.10.10">
    <property type="entry name" value="Trypsin-like serine proteases"/>
    <property type="match status" value="2"/>
</dbReference>
<dbReference type="PANTHER" id="PTHR43343:SF3">
    <property type="entry name" value="PROTEASE DO-LIKE 8, CHLOROPLASTIC"/>
    <property type="match status" value="1"/>
</dbReference>
<dbReference type="InterPro" id="IPR001478">
    <property type="entry name" value="PDZ"/>
</dbReference>
<dbReference type="SUPFAM" id="SSF50156">
    <property type="entry name" value="PDZ domain-like"/>
    <property type="match status" value="1"/>
</dbReference>
<dbReference type="InterPro" id="IPR036034">
    <property type="entry name" value="PDZ_sf"/>
</dbReference>
<dbReference type="PANTHER" id="PTHR43343">
    <property type="entry name" value="PEPTIDASE S12"/>
    <property type="match status" value="1"/>
</dbReference>
<evidence type="ECO:0000259" key="5">
    <source>
        <dbReference type="PROSITE" id="PS50106"/>
    </source>
</evidence>
<name>A0A1F5QC40_9BACT</name>
<reference evidence="6 7" key="1">
    <citation type="journal article" date="2016" name="Nat. Commun.">
        <title>Thousands of microbial genomes shed light on interconnected biogeochemical processes in an aquifer system.</title>
        <authorList>
            <person name="Anantharaman K."/>
            <person name="Brown C.T."/>
            <person name="Hug L.A."/>
            <person name="Sharon I."/>
            <person name="Castelle C.J."/>
            <person name="Probst A.J."/>
            <person name="Thomas B.C."/>
            <person name="Singh A."/>
            <person name="Wilkins M.J."/>
            <person name="Karaoz U."/>
            <person name="Brodie E.L."/>
            <person name="Williams K.H."/>
            <person name="Hubbard S.S."/>
            <person name="Banfield J.F."/>
        </authorList>
    </citation>
    <scope>NUCLEOTIDE SEQUENCE [LARGE SCALE GENOMIC DNA]</scope>
</reference>
<keyword evidence="2" id="KW-0645">Protease</keyword>
<dbReference type="InterPro" id="IPR041489">
    <property type="entry name" value="PDZ_6"/>
</dbReference>
<protein>
    <recommendedName>
        <fullName evidence="5">PDZ domain-containing protein</fullName>
    </recommendedName>
</protein>
<dbReference type="GO" id="GO:0004252">
    <property type="term" value="F:serine-type endopeptidase activity"/>
    <property type="evidence" value="ECO:0007669"/>
    <property type="project" value="InterPro"/>
</dbReference>
<sequence>MTQTIETNKDLSVLPPEPARKKTEIKHLTTLVALLAGLAGGVLGSIYVAPWYQQEILNQAPGTVTERKQIVVDEQSAIISAVEKVNPSVVSIVITKDLPQFEQFGSPFGGFFFRAPTGETQQQQVGAGSGFIITEDGLIITNKHVVSDTEAEYTVVTKDNQKYPARVIATDPFNDIAVVKIDAKNLSVAIFGDSDKIKLGQRVVAIGNALGEFQNTVTSGVVSGIGRNVTATGGAQSESLSEVIQTDAAINPGNSGGPLADLDGNIIGVNSAVSLQGQLIGFAIPINQVKKVVDDVRQFGKVRRAFLGVRYVIVTESVASAENLSVDYGALIVDDATPGIVPGSPADRAGLREGDIILEVSGERITFDNPLSEIMKKRNPGDRVNLKIQRGSSQLDVAVTLGDAQ</sequence>
<evidence type="ECO:0000256" key="4">
    <source>
        <dbReference type="SAM" id="Phobius"/>
    </source>
</evidence>
<evidence type="ECO:0000256" key="2">
    <source>
        <dbReference type="ARBA" id="ARBA00022670"/>
    </source>
</evidence>
<accession>A0A1F5QC40</accession>
<dbReference type="SUPFAM" id="SSF50494">
    <property type="entry name" value="Trypsin-like serine proteases"/>
    <property type="match status" value="1"/>
</dbReference>